<reference evidence="4" key="1">
    <citation type="journal article" date="2012" name="Environ. Microbiol.">
        <title>Genomic content of uncultured Bacteroidetes from contrasting oceanic provinces in the North Atlantic Ocean.</title>
        <authorList>
            <person name="Gomez-Pereira P.R."/>
            <person name="Schuler M."/>
            <person name="Fuchs B.M."/>
            <person name="Bennke C."/>
            <person name="Teeling H."/>
            <person name="Waldmann J."/>
            <person name="Richter M."/>
            <person name="Barbe V."/>
            <person name="Bataille E."/>
            <person name="Glockner F.O."/>
            <person name="Amann R."/>
        </authorList>
    </citation>
    <scope>NUCLEOTIDE SEQUENCE</scope>
</reference>
<reference evidence="4" key="2">
    <citation type="submission" date="2012-02" db="EMBL/GenBank/DDBJ databases">
        <authorList>
            <person name="Genoscope - CEA"/>
        </authorList>
    </citation>
    <scope>NUCLEOTIDE SEQUENCE</scope>
</reference>
<proteinExistence type="predicted"/>
<name>H6RDN3_9BACT</name>
<evidence type="ECO:0000256" key="2">
    <source>
        <dbReference type="ARBA" id="ARBA00022803"/>
    </source>
</evidence>
<dbReference type="PROSITE" id="PS50005">
    <property type="entry name" value="TPR"/>
    <property type="match status" value="2"/>
</dbReference>
<sequence>MIQKYAICYKRPYFLTKRNYQRVLGDVILAKSYKFASMKLISICVIVGGLLASVSCGTEVTEVKPDPNPDLDSLITANPESIPLLVKRGEKLFAAYEYDLALVDAAKAFRLDTNDLSARLLYAEVINSRATRTPQEVTTAQRMYAEYLKKKPESKRALVGYASTFSYQFDFNNSFKYINMALKLDKHYRDGYVLKGSNYMQIGDVDKAKSSYETAVQQDPEFYEAYFKLGQIYQAENDPRCIEYFTSAYKLKPEYLEFKYQTAYSMQTHDRVDEAKELYREMAKDTVEFYVVRGLFHQGHIHQFMEKNIDSAMYYYESALKTEPRYVEAWHNLGMCYDIKGNKTQALKSFSKALKYNPNFELSRVYADSIRLF</sequence>
<feature type="repeat" description="TPR" evidence="3">
    <location>
        <begin position="189"/>
        <end position="222"/>
    </location>
</feature>
<organism evidence="4">
    <name type="scientific">uncultured Flavobacteriia bacterium</name>
    <dbReference type="NCBI Taxonomy" id="212695"/>
    <lineage>
        <taxon>Bacteria</taxon>
        <taxon>Pseudomonadati</taxon>
        <taxon>Bacteroidota</taxon>
        <taxon>Flavobacteriia</taxon>
        <taxon>environmental samples</taxon>
    </lineage>
</organism>
<dbReference type="SUPFAM" id="SSF48452">
    <property type="entry name" value="TPR-like"/>
    <property type="match status" value="1"/>
</dbReference>
<keyword evidence="1" id="KW-0677">Repeat</keyword>
<dbReference type="PANTHER" id="PTHR44858:SF1">
    <property type="entry name" value="UDP-N-ACETYLGLUCOSAMINE--PEPTIDE N-ACETYLGLUCOSAMINYLTRANSFERASE SPINDLY-RELATED"/>
    <property type="match status" value="1"/>
</dbReference>
<evidence type="ECO:0000256" key="3">
    <source>
        <dbReference type="PROSITE-ProRule" id="PRU00339"/>
    </source>
</evidence>
<dbReference type="InterPro" id="IPR019734">
    <property type="entry name" value="TPR_rpt"/>
</dbReference>
<accession>H6RDN3</accession>
<gene>
    <name evidence="4" type="ORF">VIS_S3ARA10010</name>
</gene>
<dbReference type="InterPro" id="IPR011990">
    <property type="entry name" value="TPR-like_helical_dom_sf"/>
</dbReference>
<dbReference type="Pfam" id="PF13414">
    <property type="entry name" value="TPR_11"/>
    <property type="match status" value="1"/>
</dbReference>
<dbReference type="EMBL" id="FO117572">
    <property type="protein sequence ID" value="CCF99144.1"/>
    <property type="molecule type" value="Genomic_DNA"/>
</dbReference>
<protein>
    <submittedName>
        <fullName evidence="4">TPR repeat-containing protein</fullName>
    </submittedName>
</protein>
<dbReference type="Pfam" id="PF00515">
    <property type="entry name" value="TPR_1"/>
    <property type="match status" value="1"/>
</dbReference>
<dbReference type="SMART" id="SM00028">
    <property type="entry name" value="TPR"/>
    <property type="match status" value="5"/>
</dbReference>
<dbReference type="PROSITE" id="PS50293">
    <property type="entry name" value="TPR_REGION"/>
    <property type="match status" value="1"/>
</dbReference>
<evidence type="ECO:0000313" key="4">
    <source>
        <dbReference type="EMBL" id="CCF99144.1"/>
    </source>
</evidence>
<dbReference type="PANTHER" id="PTHR44858">
    <property type="entry name" value="TETRATRICOPEPTIDE REPEAT PROTEIN 6"/>
    <property type="match status" value="1"/>
</dbReference>
<keyword evidence="2 3" id="KW-0802">TPR repeat</keyword>
<dbReference type="InterPro" id="IPR050498">
    <property type="entry name" value="Ycf3"/>
</dbReference>
<feature type="repeat" description="TPR" evidence="3">
    <location>
        <begin position="327"/>
        <end position="360"/>
    </location>
</feature>
<dbReference type="Gene3D" id="1.25.40.10">
    <property type="entry name" value="Tetratricopeptide repeat domain"/>
    <property type="match status" value="1"/>
</dbReference>
<dbReference type="AlphaFoldDB" id="H6RDN3"/>
<evidence type="ECO:0000256" key="1">
    <source>
        <dbReference type="ARBA" id="ARBA00022737"/>
    </source>
</evidence>